<feature type="binding site" evidence="5 6">
    <location>
        <position position="274"/>
    </location>
    <ligand>
        <name>Zn(2+)</name>
        <dbReference type="ChEBI" id="CHEBI:29105"/>
    </ligand>
</feature>
<keyword evidence="3 5" id="KW-0479">Metal-binding</keyword>
<dbReference type="GO" id="GO:0008270">
    <property type="term" value="F:zinc ion binding"/>
    <property type="evidence" value="ECO:0007669"/>
    <property type="project" value="InterPro"/>
</dbReference>
<dbReference type="InterPro" id="IPR017226">
    <property type="entry name" value="BHMT-like"/>
</dbReference>
<dbReference type="GO" id="GO:0032259">
    <property type="term" value="P:methylation"/>
    <property type="evidence" value="ECO:0007669"/>
    <property type="project" value="UniProtKB-KW"/>
</dbReference>
<evidence type="ECO:0000259" key="7">
    <source>
        <dbReference type="PROSITE" id="PS50970"/>
    </source>
</evidence>
<keyword evidence="2 6" id="KW-0808">Transferase</keyword>
<dbReference type="PANTHER" id="PTHR46015:SF1">
    <property type="entry name" value="HOMOCYSTEINE S-METHYLTRANSFERASE-LIKE ISOFORM 1"/>
    <property type="match status" value="1"/>
</dbReference>
<dbReference type="Pfam" id="PF02574">
    <property type="entry name" value="S-methyl_trans"/>
    <property type="match status" value="1"/>
</dbReference>
<feature type="binding site" evidence="5 6">
    <location>
        <position position="275"/>
    </location>
    <ligand>
        <name>Zn(2+)</name>
        <dbReference type="ChEBI" id="CHEBI:29105"/>
    </ligand>
</feature>
<evidence type="ECO:0000256" key="5">
    <source>
        <dbReference type="PIRSR" id="PIRSR037505-2"/>
    </source>
</evidence>
<feature type="binding site" evidence="5 6">
    <location>
        <position position="208"/>
    </location>
    <ligand>
        <name>Zn(2+)</name>
        <dbReference type="ChEBI" id="CHEBI:29105"/>
    </ligand>
</feature>
<dbReference type="PROSITE" id="PS50970">
    <property type="entry name" value="HCY"/>
    <property type="match status" value="1"/>
</dbReference>
<feature type="domain" description="Hcy-binding" evidence="7">
    <location>
        <begin position="1"/>
        <end position="289"/>
    </location>
</feature>
<dbReference type="GO" id="GO:0008898">
    <property type="term" value="F:S-adenosylmethionine-homocysteine S-methyltransferase activity"/>
    <property type="evidence" value="ECO:0007669"/>
    <property type="project" value="TreeGrafter"/>
</dbReference>
<evidence type="ECO:0000256" key="1">
    <source>
        <dbReference type="ARBA" id="ARBA00022603"/>
    </source>
</evidence>
<dbReference type="PANTHER" id="PTHR46015">
    <property type="entry name" value="ZGC:172121"/>
    <property type="match status" value="1"/>
</dbReference>
<dbReference type="Gene3D" id="3.20.20.330">
    <property type="entry name" value="Homocysteine-binding-like domain"/>
    <property type="match status" value="1"/>
</dbReference>
<dbReference type="NCBIfam" id="NF007020">
    <property type="entry name" value="PRK09485.1"/>
    <property type="match status" value="1"/>
</dbReference>
<dbReference type="InterPro" id="IPR036589">
    <property type="entry name" value="HCY_dom_sf"/>
</dbReference>
<dbReference type="STRING" id="1423744.FC86_GL000554"/>
<dbReference type="InterPro" id="IPR051486">
    <property type="entry name" value="Hcy_S-methyltransferase"/>
</dbReference>
<protein>
    <submittedName>
        <fullName evidence="8">Homocysteine methyltransferase</fullName>
    </submittedName>
</protein>
<accession>A0A0R2DIV2</accession>
<organism evidence="8 9">
    <name type="scientific">Holzapfeliella floricola DSM 23037 = JCM 16512</name>
    <dbReference type="NCBI Taxonomy" id="1423744"/>
    <lineage>
        <taxon>Bacteria</taxon>
        <taxon>Bacillati</taxon>
        <taxon>Bacillota</taxon>
        <taxon>Bacilli</taxon>
        <taxon>Lactobacillales</taxon>
        <taxon>Lactobacillaceae</taxon>
        <taxon>Holzapfeliella</taxon>
    </lineage>
</organism>
<keyword evidence="1 6" id="KW-0489">Methyltransferase</keyword>
<dbReference type="SUPFAM" id="SSF82282">
    <property type="entry name" value="Homocysteine S-methyltransferase"/>
    <property type="match status" value="1"/>
</dbReference>
<reference evidence="8 9" key="1">
    <citation type="journal article" date="2015" name="Genome Announc.">
        <title>Expanding the biotechnology potential of lactobacilli through comparative genomics of 213 strains and associated genera.</title>
        <authorList>
            <person name="Sun Z."/>
            <person name="Harris H.M."/>
            <person name="McCann A."/>
            <person name="Guo C."/>
            <person name="Argimon S."/>
            <person name="Zhang W."/>
            <person name="Yang X."/>
            <person name="Jeffery I.B."/>
            <person name="Cooney J.C."/>
            <person name="Kagawa T.F."/>
            <person name="Liu W."/>
            <person name="Song Y."/>
            <person name="Salvetti E."/>
            <person name="Wrobel A."/>
            <person name="Rasinkangas P."/>
            <person name="Parkhill J."/>
            <person name="Rea M.C."/>
            <person name="O'Sullivan O."/>
            <person name="Ritari J."/>
            <person name="Douillard F.P."/>
            <person name="Paul Ross R."/>
            <person name="Yang R."/>
            <person name="Briner A.E."/>
            <person name="Felis G.E."/>
            <person name="de Vos W.M."/>
            <person name="Barrangou R."/>
            <person name="Klaenhammer T.R."/>
            <person name="Caufield P.W."/>
            <person name="Cui Y."/>
            <person name="Zhang H."/>
            <person name="O'Toole P.W."/>
        </authorList>
    </citation>
    <scope>NUCLEOTIDE SEQUENCE [LARGE SCALE GENOMIC DNA]</scope>
    <source>
        <strain evidence="8 9">DSM 23037</strain>
    </source>
</reference>
<dbReference type="AlphaFoldDB" id="A0A0R2DIV2"/>
<keyword evidence="9" id="KW-1185">Reference proteome</keyword>
<evidence type="ECO:0000313" key="9">
    <source>
        <dbReference type="Proteomes" id="UP000051378"/>
    </source>
</evidence>
<dbReference type="GO" id="GO:0009086">
    <property type="term" value="P:methionine biosynthetic process"/>
    <property type="evidence" value="ECO:0007669"/>
    <property type="project" value="InterPro"/>
</dbReference>
<comment type="caution">
    <text evidence="8">The sequence shown here is derived from an EMBL/GenBank/DDBJ whole genome shotgun (WGS) entry which is preliminary data.</text>
</comment>
<dbReference type="Proteomes" id="UP000051378">
    <property type="component" value="Unassembled WGS sequence"/>
</dbReference>
<evidence type="ECO:0000256" key="6">
    <source>
        <dbReference type="PROSITE-ProRule" id="PRU00333"/>
    </source>
</evidence>
<evidence type="ECO:0000313" key="8">
    <source>
        <dbReference type="EMBL" id="KRN04024.1"/>
    </source>
</evidence>
<comment type="cofactor">
    <cofactor evidence="5">
        <name>Zn(2+)</name>
        <dbReference type="ChEBI" id="CHEBI:29105"/>
    </cofactor>
    <text evidence="5">Binds 1 zinc ion per subunit.</text>
</comment>
<proteinExistence type="predicted"/>
<gene>
    <name evidence="8" type="ORF">FC86_GL000554</name>
</gene>
<dbReference type="PIRSF" id="PIRSF037505">
    <property type="entry name" value="Betaine_HMT"/>
    <property type="match status" value="1"/>
</dbReference>
<sequence length="290" mass="32221">MIDGAMSLGLEERQVNLNNKLWTASAIDYYPEKIKDVHQAYFYVGANIAIVSTYQASVQGYLDQGYNVDQAKALIKRAVQLADEARQVSDSIQPKFLAGAVGPYGAYLADGSEYRGDYKLSDKAYREFHHDRLAVLIAEDCDLLAIETMPNYQEIKAILELLKELPEIPIWVTCTLKDAKTLSDGTPFKQVQALLEANPQVIAYGANCIAPELVTSFLKQVQPTAQKDLVIYPNSGASYSPEVKEWDAAPHSQQTFQTYTKQWHKQGAKWIGGCCCTSEPEVRAIVSSLN</sequence>
<dbReference type="PATRIC" id="fig|1423744.4.peg.570"/>
<evidence type="ECO:0000256" key="3">
    <source>
        <dbReference type="ARBA" id="ARBA00022723"/>
    </source>
</evidence>
<keyword evidence="4 5" id="KW-0862">Zinc</keyword>
<dbReference type="EMBL" id="AYZL01000019">
    <property type="protein sequence ID" value="KRN04024.1"/>
    <property type="molecule type" value="Genomic_DNA"/>
</dbReference>
<dbReference type="GO" id="GO:0033528">
    <property type="term" value="P:S-methylmethionine cycle"/>
    <property type="evidence" value="ECO:0007669"/>
    <property type="project" value="TreeGrafter"/>
</dbReference>
<name>A0A0R2DIV2_9LACO</name>
<dbReference type="InterPro" id="IPR003726">
    <property type="entry name" value="HCY_dom"/>
</dbReference>
<evidence type="ECO:0000256" key="4">
    <source>
        <dbReference type="ARBA" id="ARBA00022833"/>
    </source>
</evidence>
<evidence type="ECO:0000256" key="2">
    <source>
        <dbReference type="ARBA" id="ARBA00022679"/>
    </source>
</evidence>